<feature type="region of interest" description="Disordered" evidence="8">
    <location>
        <begin position="411"/>
        <end position="431"/>
    </location>
</feature>
<gene>
    <name evidence="10" type="ORF">GDO78_014011</name>
</gene>
<dbReference type="Gene3D" id="3.90.215.10">
    <property type="entry name" value="Gamma Fibrinogen, chain A, domain 1"/>
    <property type="match status" value="1"/>
</dbReference>
<evidence type="ECO:0000313" key="11">
    <source>
        <dbReference type="Proteomes" id="UP000770717"/>
    </source>
</evidence>
<keyword evidence="11" id="KW-1185">Reference proteome</keyword>
<dbReference type="AlphaFoldDB" id="A0A8J6EQF8"/>
<evidence type="ECO:0000256" key="2">
    <source>
        <dbReference type="ARBA" id="ARBA00022525"/>
    </source>
</evidence>
<evidence type="ECO:0000256" key="5">
    <source>
        <dbReference type="ARBA" id="ARBA00023157"/>
    </source>
</evidence>
<dbReference type="GO" id="GO:0007596">
    <property type="term" value="P:blood coagulation"/>
    <property type="evidence" value="ECO:0007669"/>
    <property type="project" value="InterPro"/>
</dbReference>
<comment type="caution">
    <text evidence="10">The sequence shown here is derived from an EMBL/GenBank/DDBJ whole genome shotgun (WGS) entry which is preliminary data.</text>
</comment>
<name>A0A8J6EQF8_ELECQ</name>
<evidence type="ECO:0000256" key="7">
    <source>
        <dbReference type="SAM" id="Coils"/>
    </source>
</evidence>
<dbReference type="GO" id="GO:0005576">
    <property type="term" value="C:extracellular region"/>
    <property type="evidence" value="ECO:0007669"/>
    <property type="project" value="UniProtKB-SubCell"/>
</dbReference>
<evidence type="ECO:0000256" key="6">
    <source>
        <dbReference type="ARBA" id="ARBA00023180"/>
    </source>
</evidence>
<feature type="compositionally biased region" description="Low complexity" evidence="8">
    <location>
        <begin position="205"/>
        <end position="217"/>
    </location>
</feature>
<organism evidence="10 11">
    <name type="scientific">Eleutherodactylus coqui</name>
    <name type="common">Puerto Rican coqui</name>
    <dbReference type="NCBI Taxonomy" id="57060"/>
    <lineage>
        <taxon>Eukaryota</taxon>
        <taxon>Metazoa</taxon>
        <taxon>Chordata</taxon>
        <taxon>Craniata</taxon>
        <taxon>Vertebrata</taxon>
        <taxon>Euteleostomi</taxon>
        <taxon>Amphibia</taxon>
        <taxon>Batrachia</taxon>
        <taxon>Anura</taxon>
        <taxon>Neobatrachia</taxon>
        <taxon>Hyloidea</taxon>
        <taxon>Eleutherodactylidae</taxon>
        <taxon>Eleutherodactylinae</taxon>
        <taxon>Eleutherodactylus</taxon>
        <taxon>Eleutherodactylus</taxon>
    </lineage>
</organism>
<dbReference type="InterPro" id="IPR014716">
    <property type="entry name" value="Fibrinogen_a/b/g_C_1"/>
</dbReference>
<sequence>MKVLVLLLPLVFSASIDKHEDVQFETFPAESKSRFAMLDDVRILANGLLQLGHGLKDFVHKTKGQINEIFQKLNLFDKSFYDLSEQTNEIREKEEELKEKTSKLQENNDELKNLSSKIYSEIEHLLEDKVQLQAKIVRLEEKLNQITEGHQEQQDHKEIVALKQYVEQQDMKIRRLLKVVADQNVQLDYQNSQLKDLEEKMGNASVSSSKKSSAGSSKLEDQPISSSNSTNPMQDPNDHPRDCSDVYNQGERLSGIYSINPNNRSEFSVYCEFTADVAWTVIQRRTDGSMDFNQTWEDYTQGFGDLSGEFWLGLQKIFSLSQQADYILHIELQDWKNNQRFVEYLFTLGGEDTSFRLQVSEVLGNIPSALPEHTPLAFSTSDHHAQHLNCPAETSSGGWWKSSCGGTNLNGKYSKPRSRARGERRRGQGLSWKPEKGRMYSLRSTKIMLYRTELENFE</sequence>
<dbReference type="SMART" id="SM00186">
    <property type="entry name" value="FBG"/>
    <property type="match status" value="1"/>
</dbReference>
<dbReference type="Pfam" id="PF00147">
    <property type="entry name" value="Fibrinogen_C"/>
    <property type="match status" value="1"/>
</dbReference>
<evidence type="ECO:0000259" key="9">
    <source>
        <dbReference type="PROSITE" id="PS51406"/>
    </source>
</evidence>
<accession>A0A8J6EQF8</accession>
<evidence type="ECO:0000313" key="10">
    <source>
        <dbReference type="EMBL" id="KAG9473161.1"/>
    </source>
</evidence>
<keyword evidence="2" id="KW-0964">Secreted</keyword>
<protein>
    <recommendedName>
        <fullName evidence="9">Fibrinogen C-terminal domain-containing protein</fullName>
    </recommendedName>
</protein>
<reference evidence="10" key="1">
    <citation type="thesis" date="2020" institute="ProQuest LLC" country="789 East Eisenhower Parkway, Ann Arbor, MI, USA">
        <title>Comparative Genomics and Chromosome Evolution.</title>
        <authorList>
            <person name="Mudd A.B."/>
        </authorList>
    </citation>
    <scope>NUCLEOTIDE SEQUENCE</scope>
    <source>
        <strain evidence="10">HN-11 Male</strain>
        <tissue evidence="10">Kidney and liver</tissue>
    </source>
</reference>
<dbReference type="EMBL" id="WNTK01000024">
    <property type="protein sequence ID" value="KAG9473161.1"/>
    <property type="molecule type" value="Genomic_DNA"/>
</dbReference>
<dbReference type="PANTHER" id="PTHR47221">
    <property type="entry name" value="FIBRINOGEN ALPHA CHAIN"/>
    <property type="match status" value="1"/>
</dbReference>
<feature type="compositionally biased region" description="Basic residues" evidence="8">
    <location>
        <begin position="414"/>
        <end position="424"/>
    </location>
</feature>
<evidence type="ECO:0000256" key="8">
    <source>
        <dbReference type="SAM" id="MobiDB-lite"/>
    </source>
</evidence>
<feature type="compositionally biased region" description="Polar residues" evidence="8">
    <location>
        <begin position="223"/>
        <end position="234"/>
    </location>
</feature>
<feature type="domain" description="Fibrinogen C-terminal" evidence="9">
    <location>
        <begin position="234"/>
        <end position="453"/>
    </location>
</feature>
<dbReference type="InterPro" id="IPR037579">
    <property type="entry name" value="FIB_ANG-like"/>
</dbReference>
<dbReference type="Proteomes" id="UP000770717">
    <property type="component" value="Unassembled WGS sequence"/>
</dbReference>
<dbReference type="InterPro" id="IPR036056">
    <property type="entry name" value="Fibrinogen-like_C"/>
</dbReference>
<feature type="region of interest" description="Disordered" evidence="8">
    <location>
        <begin position="199"/>
        <end position="246"/>
    </location>
</feature>
<keyword evidence="4 7" id="KW-0175">Coiled coil</keyword>
<evidence type="ECO:0000256" key="4">
    <source>
        <dbReference type="ARBA" id="ARBA00023054"/>
    </source>
</evidence>
<evidence type="ECO:0000256" key="3">
    <source>
        <dbReference type="ARBA" id="ARBA00022729"/>
    </source>
</evidence>
<dbReference type="PANTHER" id="PTHR47221:SF6">
    <property type="entry name" value="FIBRINOGEN ALPHA CHAIN"/>
    <property type="match status" value="1"/>
</dbReference>
<dbReference type="InterPro" id="IPR002181">
    <property type="entry name" value="Fibrinogen_a/b/g_C_dom"/>
</dbReference>
<dbReference type="SUPFAM" id="SSF56496">
    <property type="entry name" value="Fibrinogen C-terminal domain-like"/>
    <property type="match status" value="1"/>
</dbReference>
<keyword evidence="3" id="KW-0732">Signal</keyword>
<evidence type="ECO:0000256" key="1">
    <source>
        <dbReference type="ARBA" id="ARBA00004613"/>
    </source>
</evidence>
<feature type="coiled-coil region" evidence="7">
    <location>
        <begin position="83"/>
        <end position="156"/>
    </location>
</feature>
<comment type="subcellular location">
    <subcellularLocation>
        <location evidence="1">Secreted</location>
    </subcellularLocation>
</comment>
<proteinExistence type="predicted"/>
<keyword evidence="5" id="KW-1015">Disulfide bond</keyword>
<dbReference type="OrthoDB" id="8866652at2759"/>
<dbReference type="CDD" id="cd00087">
    <property type="entry name" value="FReD"/>
    <property type="match status" value="1"/>
</dbReference>
<keyword evidence="6" id="KW-0325">Glycoprotein</keyword>
<dbReference type="PROSITE" id="PS51406">
    <property type="entry name" value="FIBRINOGEN_C_2"/>
    <property type="match status" value="1"/>
</dbReference>